<evidence type="ECO:0000256" key="1">
    <source>
        <dbReference type="ARBA" id="ARBA00006226"/>
    </source>
</evidence>
<dbReference type="OrthoDB" id="7173315at2"/>
<dbReference type="InterPro" id="IPR051803">
    <property type="entry name" value="TA_system_RelE-like_toxin"/>
</dbReference>
<keyword evidence="2" id="KW-1277">Toxin-antitoxin system</keyword>
<dbReference type="Proteomes" id="UP000233491">
    <property type="component" value="Unassembled WGS sequence"/>
</dbReference>
<evidence type="ECO:0000313" key="4">
    <source>
        <dbReference type="EMBL" id="PKR87442.1"/>
    </source>
</evidence>
<protein>
    <recommendedName>
        <fullName evidence="3">Toxin</fullName>
    </recommendedName>
</protein>
<dbReference type="PANTHER" id="PTHR33755">
    <property type="entry name" value="TOXIN PARE1-RELATED"/>
    <property type="match status" value="1"/>
</dbReference>
<dbReference type="InterPro" id="IPR007712">
    <property type="entry name" value="RelE/ParE_toxin"/>
</dbReference>
<dbReference type="InterPro" id="IPR035093">
    <property type="entry name" value="RelE/ParE_toxin_dom_sf"/>
</dbReference>
<dbReference type="PIRSF" id="PIRSF029218">
    <property type="entry name" value="ParE"/>
    <property type="match status" value="1"/>
</dbReference>
<dbReference type="EMBL" id="PJNW01000018">
    <property type="protein sequence ID" value="PKR87442.1"/>
    <property type="molecule type" value="Genomic_DNA"/>
</dbReference>
<evidence type="ECO:0000256" key="2">
    <source>
        <dbReference type="ARBA" id="ARBA00022649"/>
    </source>
</evidence>
<dbReference type="Gene3D" id="3.30.2310.20">
    <property type="entry name" value="RelE-like"/>
    <property type="match status" value="1"/>
</dbReference>
<sequence>MKALAFSPAAVADLDHIWDHSAERWGADQADRYTDEIRDACLGLASAIKQGRPVDVRSGYLKYAIGTHMIYFRDRGDRLDVIRILHQRQDVSRNLPI</sequence>
<accession>A0A1I4V4I5</accession>
<proteinExistence type="inferred from homology"/>
<dbReference type="AlphaFoldDB" id="A0A1I4V4I5"/>
<gene>
    <name evidence="4" type="ORF">CXZ10_19760</name>
</gene>
<keyword evidence="5" id="KW-1185">Reference proteome</keyword>
<organism evidence="4 5">
    <name type="scientific">Pleomorphomonas diazotrophica</name>
    <dbReference type="NCBI Taxonomy" id="1166257"/>
    <lineage>
        <taxon>Bacteria</taxon>
        <taxon>Pseudomonadati</taxon>
        <taxon>Pseudomonadota</taxon>
        <taxon>Alphaproteobacteria</taxon>
        <taxon>Hyphomicrobiales</taxon>
        <taxon>Pleomorphomonadaceae</taxon>
        <taxon>Pleomorphomonas</taxon>
    </lineage>
</organism>
<evidence type="ECO:0000256" key="3">
    <source>
        <dbReference type="PIRNR" id="PIRNR029218"/>
    </source>
</evidence>
<name>A0A1I4V4I5_9HYPH</name>
<comment type="caution">
    <text evidence="4">The sequence shown here is derived from an EMBL/GenBank/DDBJ whole genome shotgun (WGS) entry which is preliminary data.</text>
</comment>
<dbReference type="InterPro" id="IPR028344">
    <property type="entry name" value="ParE1/4"/>
</dbReference>
<dbReference type="Pfam" id="PF05016">
    <property type="entry name" value="ParE_toxin"/>
    <property type="match status" value="1"/>
</dbReference>
<comment type="similarity">
    <text evidence="1 3">Belongs to the RelE toxin family.</text>
</comment>
<reference evidence="4 5" key="1">
    <citation type="submission" date="2017-12" db="EMBL/GenBank/DDBJ databases">
        <title>Anaerobic carbon monoxide metabolism by Pleomorphomonas carboxyditropha sp. nov., a new mesophilic hydrogenogenic carboxidotroph.</title>
        <authorList>
            <person name="Esquivel-Elizondo S."/>
            <person name="Krajmalnik-Brown R."/>
        </authorList>
    </citation>
    <scope>NUCLEOTIDE SEQUENCE [LARGE SCALE GENOMIC DNA]</scope>
    <source>
        <strain evidence="4 5">R5-392</strain>
    </source>
</reference>
<dbReference type="PANTHER" id="PTHR33755:SF9">
    <property type="entry name" value="TOXIN PARE1"/>
    <property type="match status" value="1"/>
</dbReference>
<evidence type="ECO:0000313" key="5">
    <source>
        <dbReference type="Proteomes" id="UP000233491"/>
    </source>
</evidence>
<dbReference type="RefSeq" id="WP_101291100.1">
    <property type="nucleotide sequence ID" value="NZ_FOUQ01000010.1"/>
</dbReference>